<protein>
    <submittedName>
        <fullName evidence="1">Uncharacterized protein</fullName>
    </submittedName>
</protein>
<evidence type="ECO:0000313" key="1">
    <source>
        <dbReference type="EMBL" id="KAL2819134.1"/>
    </source>
</evidence>
<sequence>MLPVRLYLVFRSCPTSTSMSLHISDILWRVSSSIQAKTGAKTIIYNIKISASWLQGRVASRERRYSADQRAVEGDQWGYIAILGVSSWTLVSVVERLCCRSGWGRSLFLERPNPSLRSMPAQSGHYVLSRAALYFHAIWDQTIRTRGLLGSAEPVGILL</sequence>
<evidence type="ECO:0000313" key="2">
    <source>
        <dbReference type="Proteomes" id="UP001610334"/>
    </source>
</evidence>
<comment type="caution">
    <text evidence="1">The sequence shown here is derived from an EMBL/GenBank/DDBJ whole genome shotgun (WGS) entry which is preliminary data.</text>
</comment>
<keyword evidence="2" id="KW-1185">Reference proteome</keyword>
<proteinExistence type="predicted"/>
<reference evidence="1 2" key="1">
    <citation type="submission" date="2024-07" db="EMBL/GenBank/DDBJ databases">
        <title>Section-level genome sequencing and comparative genomics of Aspergillus sections Usti and Cavernicolus.</title>
        <authorList>
            <consortium name="Lawrence Berkeley National Laboratory"/>
            <person name="Nybo J.L."/>
            <person name="Vesth T.C."/>
            <person name="Theobald S."/>
            <person name="Frisvad J.C."/>
            <person name="Larsen T.O."/>
            <person name="Kjaerboelling I."/>
            <person name="Rothschild-Mancinelli K."/>
            <person name="Lyhne E.K."/>
            <person name="Kogle M.E."/>
            <person name="Barry K."/>
            <person name="Clum A."/>
            <person name="Na H."/>
            <person name="Ledsgaard L."/>
            <person name="Lin J."/>
            <person name="Lipzen A."/>
            <person name="Kuo A."/>
            <person name="Riley R."/>
            <person name="Mondo S."/>
            <person name="Labutti K."/>
            <person name="Haridas S."/>
            <person name="Pangalinan J."/>
            <person name="Salamov A.A."/>
            <person name="Simmons B.A."/>
            <person name="Magnuson J.K."/>
            <person name="Chen J."/>
            <person name="Drula E."/>
            <person name="Henrissat B."/>
            <person name="Wiebenga A."/>
            <person name="Lubbers R.J."/>
            <person name="Gomes A.C."/>
            <person name="Makela M.R."/>
            <person name="Stajich J."/>
            <person name="Grigoriev I.V."/>
            <person name="Mortensen U.H."/>
            <person name="De Vries R.P."/>
            <person name="Baker S.E."/>
            <person name="Andersen M.R."/>
        </authorList>
    </citation>
    <scope>NUCLEOTIDE SEQUENCE [LARGE SCALE GENOMIC DNA]</scope>
    <source>
        <strain evidence="1 2">CBS 588.65</strain>
    </source>
</reference>
<accession>A0ABR4HVN1</accession>
<dbReference type="Proteomes" id="UP001610334">
    <property type="component" value="Unassembled WGS sequence"/>
</dbReference>
<organism evidence="1 2">
    <name type="scientific">Aspergillus granulosus</name>
    <dbReference type="NCBI Taxonomy" id="176169"/>
    <lineage>
        <taxon>Eukaryota</taxon>
        <taxon>Fungi</taxon>
        <taxon>Dikarya</taxon>
        <taxon>Ascomycota</taxon>
        <taxon>Pezizomycotina</taxon>
        <taxon>Eurotiomycetes</taxon>
        <taxon>Eurotiomycetidae</taxon>
        <taxon>Eurotiales</taxon>
        <taxon>Aspergillaceae</taxon>
        <taxon>Aspergillus</taxon>
        <taxon>Aspergillus subgen. Nidulantes</taxon>
    </lineage>
</organism>
<gene>
    <name evidence="1" type="ORF">BJX63DRAFT_28711</name>
</gene>
<dbReference type="EMBL" id="JBFXLT010000011">
    <property type="protein sequence ID" value="KAL2819134.1"/>
    <property type="molecule type" value="Genomic_DNA"/>
</dbReference>
<name>A0ABR4HVN1_9EURO</name>